<proteinExistence type="predicted"/>
<dbReference type="PANTHER" id="PTHR19303">
    <property type="entry name" value="TRANSPOSON"/>
    <property type="match status" value="1"/>
</dbReference>
<feature type="region of interest" description="Disordered" evidence="1">
    <location>
        <begin position="630"/>
        <end position="701"/>
    </location>
</feature>
<feature type="compositionally biased region" description="Polar residues" evidence="1">
    <location>
        <begin position="686"/>
        <end position="696"/>
    </location>
</feature>
<dbReference type="GO" id="GO:0005634">
    <property type="term" value="C:nucleus"/>
    <property type="evidence" value="ECO:0007669"/>
    <property type="project" value="TreeGrafter"/>
</dbReference>
<evidence type="ECO:0000313" key="3">
    <source>
        <dbReference type="EMBL" id="KZS16148.1"/>
    </source>
</evidence>
<evidence type="ECO:0000256" key="1">
    <source>
        <dbReference type="SAM" id="MobiDB-lite"/>
    </source>
</evidence>
<comment type="caution">
    <text evidence="3">The sequence shown here is derived from an EMBL/GenBank/DDBJ whole genome shotgun (WGS) entry which is preliminary data.</text>
</comment>
<sequence>MVRTYYRKTEKVPREILIGALRHLKLLDNLNLQKIAYRKVAEGFGIPKSTLFSHYQKVKDLDSIPENYLSNEVHNRQILKYKEEEEIVEYLKLAMESNHSLTPSEVRKLVYSFVIGNGIKCPLMWHENHTAGADWFTSFMKRNKCLSLRKAEATSQARAAGFNYPVVNAYQQQLGAIFARHTYPPERIINIDETSDQTVMAAEIVVAIRGTKQVRQTTGAERGTNVSMICFGNAAGGFIPPAFVFPLKKVNRQSMNNSIPGSIAFANGTGWFDGKIMVDVIEHLQRYVKSSKENPVLIIWDNFTAHLDYLVVKNAKEYGMEIITLPPHTSHELQPLDVSVFVALKKYIKAAHMMWYRNNPGKRITIHEVAGLTREPFYKAMTPTNLISGFKRAGIYPFIMFQPDDPRFSSSLVTDLPGTKQASYIVFIVIFFNNQRKFLFFTLLSLATSQQQIAEALFVDEMQTPIHSMEIEVSNNIHTVEREDNGMDITQEEVNVPTIDCRVFGSTVASTQAENFQPMPNNASEIVDGVDGVNQERAGNCETSGSTNVRVKRVRLEEIMPIPKVIQIGPRQKNRTRIGRSRVLTDPEEMNQLQLDYLKKQEKEQNKEKFKKTRSAKPLLSNKENISGKGKLVAGKSNMNSLPEKEPLQKTRSANTRLSNKENIPVAEKSNMNSVPEKEPLKKTRSANPRLSNNENIPEKGKLVAGKDNLTSVHEKEPLVVLSRQPRIAKKPAFLAQNFLFD</sequence>
<accession>A0A164ZB09</accession>
<dbReference type="GO" id="GO:0003677">
    <property type="term" value="F:DNA binding"/>
    <property type="evidence" value="ECO:0007669"/>
    <property type="project" value="TreeGrafter"/>
</dbReference>
<dbReference type="EMBL" id="LRGB01000755">
    <property type="protein sequence ID" value="KZS16148.1"/>
    <property type="molecule type" value="Genomic_DNA"/>
</dbReference>
<feature type="compositionally biased region" description="Polar residues" evidence="1">
    <location>
        <begin position="650"/>
        <end position="662"/>
    </location>
</feature>
<dbReference type="Proteomes" id="UP000076858">
    <property type="component" value="Unassembled WGS sequence"/>
</dbReference>
<name>A0A164ZB09_9CRUS</name>
<dbReference type="Gene3D" id="3.30.420.10">
    <property type="entry name" value="Ribonuclease H-like superfamily/Ribonuclease H"/>
    <property type="match status" value="1"/>
</dbReference>
<dbReference type="Pfam" id="PF03184">
    <property type="entry name" value="DDE_1"/>
    <property type="match status" value="1"/>
</dbReference>
<keyword evidence="4" id="KW-1185">Reference proteome</keyword>
<organism evidence="3 4">
    <name type="scientific">Daphnia magna</name>
    <dbReference type="NCBI Taxonomy" id="35525"/>
    <lineage>
        <taxon>Eukaryota</taxon>
        <taxon>Metazoa</taxon>
        <taxon>Ecdysozoa</taxon>
        <taxon>Arthropoda</taxon>
        <taxon>Crustacea</taxon>
        <taxon>Branchiopoda</taxon>
        <taxon>Diplostraca</taxon>
        <taxon>Cladocera</taxon>
        <taxon>Anomopoda</taxon>
        <taxon>Daphniidae</taxon>
        <taxon>Daphnia</taxon>
    </lineage>
</organism>
<gene>
    <name evidence="3" type="ORF">APZ42_018152</name>
</gene>
<dbReference type="AlphaFoldDB" id="A0A164ZB09"/>
<feature type="domain" description="DDE-1" evidence="2">
    <location>
        <begin position="227"/>
        <end position="357"/>
    </location>
</feature>
<evidence type="ECO:0000313" key="4">
    <source>
        <dbReference type="Proteomes" id="UP000076858"/>
    </source>
</evidence>
<dbReference type="OrthoDB" id="6377204at2759"/>
<dbReference type="PANTHER" id="PTHR19303:SF71">
    <property type="entry name" value="ZINC FINGER PHD-TYPE DOMAIN-CONTAINING PROTEIN"/>
    <property type="match status" value="1"/>
</dbReference>
<protein>
    <recommendedName>
        <fullName evidence="2">DDE-1 domain-containing protein</fullName>
    </recommendedName>
</protein>
<dbReference type="InterPro" id="IPR036397">
    <property type="entry name" value="RNaseH_sf"/>
</dbReference>
<dbReference type="InterPro" id="IPR004875">
    <property type="entry name" value="DDE_SF_endonuclease_dom"/>
</dbReference>
<evidence type="ECO:0000259" key="2">
    <source>
        <dbReference type="Pfam" id="PF03184"/>
    </source>
</evidence>
<dbReference type="InterPro" id="IPR050863">
    <property type="entry name" value="CenT-Element_Derived"/>
</dbReference>
<reference evidence="3 4" key="1">
    <citation type="submission" date="2016-03" db="EMBL/GenBank/DDBJ databases">
        <title>EvidentialGene: Evidence-directed Construction of Genes on Genomes.</title>
        <authorList>
            <person name="Gilbert D.G."/>
            <person name="Choi J.-H."/>
            <person name="Mockaitis K."/>
            <person name="Colbourne J."/>
            <person name="Pfrender M."/>
        </authorList>
    </citation>
    <scope>NUCLEOTIDE SEQUENCE [LARGE SCALE GENOMIC DNA]</scope>
    <source>
        <strain evidence="3 4">Xinb3</strain>
        <tissue evidence="3">Complete organism</tissue>
    </source>
</reference>